<dbReference type="SUPFAM" id="SSF52047">
    <property type="entry name" value="RNI-like"/>
    <property type="match status" value="1"/>
</dbReference>
<dbReference type="PROSITE" id="PS50181">
    <property type="entry name" value="FBOX"/>
    <property type="match status" value="1"/>
</dbReference>
<dbReference type="SMART" id="SM00256">
    <property type="entry name" value="FBOX"/>
    <property type="match status" value="1"/>
</dbReference>
<feature type="region of interest" description="Disordered" evidence="1">
    <location>
        <begin position="1"/>
        <end position="50"/>
    </location>
</feature>
<feature type="compositionally biased region" description="Polar residues" evidence="1">
    <location>
        <begin position="14"/>
        <end position="29"/>
    </location>
</feature>
<dbReference type="Gene3D" id="3.80.10.10">
    <property type="entry name" value="Ribonuclease Inhibitor"/>
    <property type="match status" value="1"/>
</dbReference>
<reference evidence="2 3" key="1">
    <citation type="journal article" date="2002" name="Science">
        <title>The genome sequence of the malaria mosquito Anopheles gambiae.</title>
        <authorList>
            <person name="Holt R.A."/>
            <person name="Subramanian G.M."/>
            <person name="Halpern A."/>
            <person name="Sutton G.G."/>
            <person name="Charlab R."/>
            <person name="Nusskern D.R."/>
            <person name="Wincker P."/>
            <person name="Clark A.G."/>
            <person name="Ribeiro J.M."/>
            <person name="Wides R."/>
            <person name="Salzberg S.L."/>
            <person name="Loftus B."/>
            <person name="Yandell M."/>
            <person name="Majoros W.H."/>
            <person name="Rusch D.B."/>
            <person name="Lai Z."/>
            <person name="Kraft C.L."/>
            <person name="Abril J.F."/>
            <person name="Anthouard V."/>
            <person name="Arensburger P."/>
            <person name="Atkinson P.W."/>
            <person name="Baden H."/>
            <person name="de Berardinis V."/>
            <person name="Baldwin D."/>
            <person name="Benes V."/>
            <person name="Biedler J."/>
            <person name="Blass C."/>
            <person name="Bolanos R."/>
            <person name="Boscus D."/>
            <person name="Barnstead M."/>
            <person name="Cai S."/>
            <person name="Center A."/>
            <person name="Chaturverdi K."/>
            <person name="Christophides G.K."/>
            <person name="Chrystal M.A."/>
            <person name="Clamp M."/>
            <person name="Cravchik A."/>
            <person name="Curwen V."/>
            <person name="Dana A."/>
            <person name="Delcher A."/>
            <person name="Dew I."/>
            <person name="Evans C.A."/>
            <person name="Flanigan M."/>
            <person name="Grundschober-Freimoser A."/>
            <person name="Friedli L."/>
            <person name="Gu Z."/>
            <person name="Guan P."/>
            <person name="Guigo R."/>
            <person name="Hillenmeyer M.E."/>
            <person name="Hladun S.L."/>
            <person name="Hogan J.R."/>
            <person name="Hong Y.S."/>
            <person name="Hoover J."/>
            <person name="Jaillon O."/>
            <person name="Ke Z."/>
            <person name="Kodira C."/>
            <person name="Kokoza E."/>
            <person name="Koutsos A."/>
            <person name="Letunic I."/>
            <person name="Levitsky A."/>
            <person name="Liang Y."/>
            <person name="Lin J.J."/>
            <person name="Lobo N.F."/>
            <person name="Lopez J.R."/>
            <person name="Malek J.A."/>
            <person name="McIntosh T.C."/>
            <person name="Meister S."/>
            <person name="Miller J."/>
            <person name="Mobarry C."/>
            <person name="Mongin E."/>
            <person name="Murphy S.D."/>
            <person name="O'Brochta D.A."/>
            <person name="Pfannkoch C."/>
            <person name="Qi R."/>
            <person name="Regier M.A."/>
            <person name="Remington K."/>
            <person name="Shao H."/>
            <person name="Sharakhova M.V."/>
            <person name="Sitter C.D."/>
            <person name="Shetty J."/>
            <person name="Smith T.J."/>
            <person name="Strong R."/>
            <person name="Sun J."/>
            <person name="Thomasova D."/>
            <person name="Ton L.Q."/>
            <person name="Topalis P."/>
            <person name="Tu Z."/>
            <person name="Unger M.F."/>
            <person name="Walenz B."/>
            <person name="Wang A."/>
            <person name="Wang J."/>
            <person name="Wang M."/>
            <person name="Wang X."/>
            <person name="Woodford K.J."/>
            <person name="Wortman J.R."/>
            <person name="Wu M."/>
            <person name="Yao A."/>
            <person name="Zdobnov E.M."/>
            <person name="Zhang H."/>
            <person name="Zhao Q."/>
            <person name="Zhao S."/>
            <person name="Zhu S.C."/>
            <person name="Zhimulev I."/>
            <person name="Coluzzi M."/>
            <person name="della Torre A."/>
            <person name="Roth C.W."/>
            <person name="Louis C."/>
            <person name="Kalush F."/>
            <person name="Mural R.J."/>
            <person name="Myers E.W."/>
            <person name="Adams M.D."/>
            <person name="Smith H.O."/>
            <person name="Broder S."/>
            <person name="Gardner M.J."/>
            <person name="Fraser C.M."/>
            <person name="Birney E."/>
            <person name="Bork P."/>
            <person name="Brey P.T."/>
            <person name="Venter J.C."/>
            <person name="Weissenbach J."/>
            <person name="Kafatos F.C."/>
            <person name="Collins F.H."/>
            <person name="Hoffman S.L."/>
        </authorList>
    </citation>
    <scope>NUCLEOTIDE SEQUENCE [LARGE SCALE GENOMIC DNA]</scope>
    <source>
        <strain evidence="2 3">PEST</strain>
    </source>
</reference>
<evidence type="ECO:0000313" key="3">
    <source>
        <dbReference type="Proteomes" id="UP000007062"/>
    </source>
</evidence>
<dbReference type="Proteomes" id="UP000007062">
    <property type="component" value="Chromosome 2L"/>
</dbReference>
<organism evidence="2 3">
    <name type="scientific">Anopheles gambiae</name>
    <name type="common">African malaria mosquito</name>
    <dbReference type="NCBI Taxonomy" id="7165"/>
    <lineage>
        <taxon>Eukaryota</taxon>
        <taxon>Metazoa</taxon>
        <taxon>Ecdysozoa</taxon>
        <taxon>Arthropoda</taxon>
        <taxon>Hexapoda</taxon>
        <taxon>Insecta</taxon>
        <taxon>Pterygota</taxon>
        <taxon>Neoptera</taxon>
        <taxon>Endopterygota</taxon>
        <taxon>Diptera</taxon>
        <taxon>Nematocera</taxon>
        <taxon>Culicoidea</taxon>
        <taxon>Culicidae</taxon>
        <taxon>Anophelinae</taxon>
        <taxon>Anopheles</taxon>
    </lineage>
</organism>
<feature type="compositionally biased region" description="Low complexity" evidence="1">
    <location>
        <begin position="30"/>
        <end position="40"/>
    </location>
</feature>
<dbReference type="Pfam" id="PF00646">
    <property type="entry name" value="F-box"/>
    <property type="match status" value="1"/>
</dbReference>
<evidence type="ECO:0000313" key="2">
    <source>
        <dbReference type="EnsemblMetazoa" id="AGAP005622-PA"/>
    </source>
</evidence>
<keyword evidence="3" id="KW-1185">Reference proteome</keyword>
<dbReference type="InterPro" id="IPR032675">
    <property type="entry name" value="LRR_dom_sf"/>
</dbReference>
<dbReference type="InterPro" id="IPR036047">
    <property type="entry name" value="F-box-like_dom_sf"/>
</dbReference>
<dbReference type="VEuPathDB" id="VectorBase:AGAMI1_004022"/>
<dbReference type="AlphaFoldDB" id="A0A1S4GQG2"/>
<sequence length="546" mass="62152">MGLWRGRRERRADLTTTPPEAKQQQRSPITTTTTTTATTATKDERHHRSEKGCCSPAALVEPCGGGEVKAVTVSRPDQGHLQRAGVVAAPGGPSVMCSSPNWGQLPALAITNVFQHLDHPDRLNASTVCWHWRSVIFQPRFFKRIQFDVAREQNKKNSFFLQKLAHIVSEAKVTFDSCNLYDVELTAEILYKLSKSARLLSLSILPKYATLVTPGRFYSEEEWNYILKLFVQPLIALLSRKNPPLRSLDLGCSEILALHASDFLTLTAKPQHLERLAFATVKQDPGHYPLGLIEPPLLEKCTALRVLSLDYDSLCDEVLQTLQLLPLRQLIVHVHGIDEDHFGLSEEAWASFRSKNPETELHLTLVCAYEAVEILHTHILRPSMPLTHLKVLFCEKINCEALEYLSRFHNETLRSLIWVDSMRIEEYRNIMELVMHTEQDPLVMMAWRCKKLQELIVHGYVLDPHNVVGVARLRGRELQVLEVSGIHLSIPSVMVSPFIEEISAQLGRKWCPLDAKTLPPALRFYPVSDEVRDQYILKYIRKDIME</sequence>
<evidence type="ECO:0000256" key="1">
    <source>
        <dbReference type="SAM" id="MobiDB-lite"/>
    </source>
</evidence>
<reference evidence="2" key="3">
    <citation type="submission" date="2020-05" db="UniProtKB">
        <authorList>
            <consortium name="EnsemblMetazoa"/>
        </authorList>
    </citation>
    <scope>IDENTIFICATION</scope>
    <source>
        <strain evidence="2">PEST</strain>
    </source>
</reference>
<dbReference type="VEuPathDB" id="VectorBase:AGAP005622"/>
<dbReference type="InterPro" id="IPR001810">
    <property type="entry name" value="F-box_dom"/>
</dbReference>
<name>A0A1S4GQG2_ANOGA</name>
<reference evidence="2 3" key="2">
    <citation type="journal article" date="2004" name="Trends Parasitol.">
        <title>The Anopheles gambiae genome: an update.</title>
        <authorList>
            <person name="Mongin E."/>
            <person name="Louis C."/>
            <person name="Holt R.A."/>
            <person name="Birney E."/>
            <person name="Collins F.H."/>
        </authorList>
    </citation>
    <scope>NUCLEOTIDE SEQUENCE [LARGE SCALE GENOMIC DNA]</scope>
    <source>
        <strain evidence="2 3">PEST</strain>
    </source>
</reference>
<dbReference type="EnsemblMetazoa" id="AGAP005622-RA">
    <property type="protein sequence ID" value="AGAP005622-PA"/>
    <property type="gene ID" value="AGAP005622"/>
</dbReference>
<dbReference type="FunCoup" id="A0A1S4GQG2">
    <property type="interactions" value="446"/>
</dbReference>
<dbReference type="PANTHER" id="PTHR20933">
    <property type="entry name" value="F-BOX ONLY PROTEIN 33"/>
    <property type="match status" value="1"/>
</dbReference>
<feature type="compositionally biased region" description="Basic and acidic residues" evidence="1">
    <location>
        <begin position="41"/>
        <end position="50"/>
    </location>
</feature>
<accession>A0A1S4GQG2</accession>
<proteinExistence type="predicted"/>
<protein>
    <submittedName>
        <fullName evidence="2">Uncharacterized protein</fullName>
    </submittedName>
</protein>
<dbReference type="GO" id="GO:0031398">
    <property type="term" value="P:positive regulation of protein ubiquitination"/>
    <property type="evidence" value="ECO:0000318"/>
    <property type="project" value="GO_Central"/>
</dbReference>
<dbReference type="PANTHER" id="PTHR20933:SF3">
    <property type="entry name" value="F-BOX ONLY PROTEIN 33"/>
    <property type="match status" value="1"/>
</dbReference>
<dbReference type="EMBL" id="AAAB01008960">
    <property type="status" value="NOT_ANNOTATED_CDS"/>
    <property type="molecule type" value="Genomic_DNA"/>
</dbReference>
<dbReference type="Gene3D" id="1.20.1280.50">
    <property type="match status" value="1"/>
</dbReference>
<dbReference type="InParanoid" id="A0A1S4GQG2"/>
<dbReference type="SUPFAM" id="SSF81383">
    <property type="entry name" value="F-box domain"/>
    <property type="match status" value="1"/>
</dbReference>